<organism evidence="2 3">
    <name type="scientific">Paenibacillus thiaminolyticus</name>
    <name type="common">Bacillus thiaminolyticus</name>
    <dbReference type="NCBI Taxonomy" id="49283"/>
    <lineage>
        <taxon>Bacteria</taxon>
        <taxon>Bacillati</taxon>
        <taxon>Bacillota</taxon>
        <taxon>Bacilli</taxon>
        <taxon>Bacillales</taxon>
        <taxon>Paenibacillaceae</taxon>
        <taxon>Paenibacillus</taxon>
    </lineage>
</organism>
<evidence type="ECO:0000313" key="3">
    <source>
        <dbReference type="Proteomes" id="UP000266177"/>
    </source>
</evidence>
<feature type="transmembrane region" description="Helical" evidence="1">
    <location>
        <begin position="146"/>
        <end position="167"/>
    </location>
</feature>
<evidence type="ECO:0000256" key="1">
    <source>
        <dbReference type="SAM" id="Phobius"/>
    </source>
</evidence>
<gene>
    <name evidence="2" type="ORF">DQX05_01430</name>
</gene>
<reference evidence="2 3" key="1">
    <citation type="submission" date="2018-09" db="EMBL/GenBank/DDBJ databases">
        <title>Paenibacillus SK2017-BO5.</title>
        <authorList>
            <person name="Piskunova J.V."/>
            <person name="Dubiley S.A."/>
            <person name="Severinov K.V."/>
        </authorList>
    </citation>
    <scope>NUCLEOTIDE SEQUENCE [LARGE SCALE GENOMIC DNA]</scope>
    <source>
        <strain evidence="2 3">BO5</strain>
    </source>
</reference>
<keyword evidence="1" id="KW-1133">Transmembrane helix</keyword>
<accession>A0A3A3GQQ2</accession>
<feature type="transmembrane region" description="Helical" evidence="1">
    <location>
        <begin position="88"/>
        <end position="108"/>
    </location>
</feature>
<dbReference type="EMBL" id="QYZD01000001">
    <property type="protein sequence ID" value="RJG26722.1"/>
    <property type="molecule type" value="Genomic_DNA"/>
</dbReference>
<feature type="transmembrane region" description="Helical" evidence="1">
    <location>
        <begin position="6"/>
        <end position="24"/>
    </location>
</feature>
<keyword evidence="1" id="KW-0812">Transmembrane</keyword>
<comment type="caution">
    <text evidence="2">The sequence shown here is derived from an EMBL/GenBank/DDBJ whole genome shotgun (WGS) entry which is preliminary data.</text>
</comment>
<keyword evidence="1" id="KW-0472">Membrane</keyword>
<protein>
    <recommendedName>
        <fullName evidence="4">MotA/TolQ/ExbB proton channel domain-containing protein</fullName>
    </recommendedName>
</protein>
<sequence>MENWFDIIIILPFLLILIMETYIYRKQRKIILEPIQKYVTGSKSGARGKIINLYNCYNKCSDREIIIQKHLLKVYSEQPVIVDRVVDLFAKLMFPLITFMLLFAMTWLTNVFQSINSKIDKDQLDKLEKNILNFQEIIDGFYAQPISYILAIVSLMTLASIISYIIVQTKSSFLKFHEDIIDKIIKERNIENSPLIK</sequence>
<evidence type="ECO:0008006" key="4">
    <source>
        <dbReference type="Google" id="ProtNLM"/>
    </source>
</evidence>
<dbReference type="RefSeq" id="WP_119790235.1">
    <property type="nucleotide sequence ID" value="NZ_QYZD01000001.1"/>
</dbReference>
<evidence type="ECO:0000313" key="2">
    <source>
        <dbReference type="EMBL" id="RJG26722.1"/>
    </source>
</evidence>
<dbReference type="AlphaFoldDB" id="A0A3A3GQQ2"/>
<dbReference type="Proteomes" id="UP000266177">
    <property type="component" value="Unassembled WGS sequence"/>
</dbReference>
<name>A0A3A3GQQ2_PANTH</name>
<proteinExistence type="predicted"/>